<sequence>MRKKSLLIFIIIIGVFSLFIVFNVTGSPGFSQDHDNCHTVPGGYTISANVSATNSAFPSETIIIEITATGSNLFIQAPSLTQQNAILNITPTTNRILDGDAEDEDTDADVMVVTFNITFPDLEDFYYVFFVLAGDNSVSSPDPPNFDYIEIGFSVGAASAPTPNPWDYIYDHLGLYLGLPALILLSLGTVLVLLNENKFVKVHGYLAGSAWILTVINVTAAFFKIDPLEWWSFELIYHIPHIILGAVGLVSGFFSMLFGIAAERRPARLTGYLTLICWWASFLLGYLMNSNLLLL</sequence>
<evidence type="ECO:0000256" key="1">
    <source>
        <dbReference type="SAM" id="Phobius"/>
    </source>
</evidence>
<feature type="transmembrane region" description="Helical" evidence="1">
    <location>
        <begin position="269"/>
        <end position="288"/>
    </location>
</feature>
<feature type="transmembrane region" description="Helical" evidence="1">
    <location>
        <begin position="235"/>
        <end position="262"/>
    </location>
</feature>
<protein>
    <submittedName>
        <fullName evidence="2">Uncharacterized protein</fullName>
    </submittedName>
</protein>
<comment type="caution">
    <text evidence="2">The sequence shown here is derived from an EMBL/GenBank/DDBJ whole genome shotgun (WGS) entry which is preliminary data.</text>
</comment>
<organism evidence="2">
    <name type="scientific">marine sediment metagenome</name>
    <dbReference type="NCBI Taxonomy" id="412755"/>
    <lineage>
        <taxon>unclassified sequences</taxon>
        <taxon>metagenomes</taxon>
        <taxon>ecological metagenomes</taxon>
    </lineage>
</organism>
<keyword evidence="1" id="KW-0472">Membrane</keyword>
<dbReference type="EMBL" id="LAZR01022824">
    <property type="protein sequence ID" value="KKL80531.1"/>
    <property type="molecule type" value="Genomic_DNA"/>
</dbReference>
<feature type="transmembrane region" description="Helical" evidence="1">
    <location>
        <begin position="7"/>
        <end position="26"/>
    </location>
</feature>
<evidence type="ECO:0000313" key="2">
    <source>
        <dbReference type="EMBL" id="KKL80531.1"/>
    </source>
</evidence>
<name>A0A0F9FQ41_9ZZZZ</name>
<feature type="transmembrane region" description="Helical" evidence="1">
    <location>
        <begin position="205"/>
        <end position="223"/>
    </location>
</feature>
<proteinExistence type="predicted"/>
<keyword evidence="1" id="KW-1133">Transmembrane helix</keyword>
<accession>A0A0F9FQ41</accession>
<dbReference type="AlphaFoldDB" id="A0A0F9FQ41"/>
<gene>
    <name evidence="2" type="ORF">LCGC14_2003820</name>
</gene>
<reference evidence="2" key="1">
    <citation type="journal article" date="2015" name="Nature">
        <title>Complex archaea that bridge the gap between prokaryotes and eukaryotes.</title>
        <authorList>
            <person name="Spang A."/>
            <person name="Saw J.H."/>
            <person name="Jorgensen S.L."/>
            <person name="Zaremba-Niedzwiedzka K."/>
            <person name="Martijn J."/>
            <person name="Lind A.E."/>
            <person name="van Eijk R."/>
            <person name="Schleper C."/>
            <person name="Guy L."/>
            <person name="Ettema T.J."/>
        </authorList>
    </citation>
    <scope>NUCLEOTIDE SEQUENCE</scope>
</reference>
<feature type="transmembrane region" description="Helical" evidence="1">
    <location>
        <begin position="173"/>
        <end position="193"/>
    </location>
</feature>
<keyword evidence="1" id="KW-0812">Transmembrane</keyword>